<protein>
    <recommendedName>
        <fullName evidence="3">DUF4871 domain-containing protein</fullName>
    </recommendedName>
</protein>
<dbReference type="RefSeq" id="WP_036154672.1">
    <property type="nucleotide sequence ID" value="NZ_AVCX01000006.1"/>
</dbReference>
<gene>
    <name evidence="1" type="ORF">CD32_11575</name>
</gene>
<sequence>MKKLSFILFLLILLIAGCKEQKPVEMPDDLPEFVKKSDFDKINWEQKAQEFGRGMLGNENKSGVIGASMPSVKGQKWMWHLWGVGPTELTVVGYERDTKTVHKVLTQGWSTQTSGPNNGADTHAPSSVSFPNAGEWAILLYTDGKLFDILVYDIKE</sequence>
<dbReference type="eggNOG" id="ENOG5031NAF">
    <property type="taxonomic scope" value="Bacteria"/>
</dbReference>
<dbReference type="AlphaFoldDB" id="A0A0A3INN8"/>
<reference evidence="1 2" key="1">
    <citation type="submission" date="2014-02" db="EMBL/GenBank/DDBJ databases">
        <title>Draft genome sequence of Lysinibacillus odysseyi NBRC 100172.</title>
        <authorList>
            <person name="Zhang F."/>
            <person name="Wang G."/>
            <person name="Zhang L."/>
        </authorList>
    </citation>
    <scope>NUCLEOTIDE SEQUENCE [LARGE SCALE GENOMIC DNA]</scope>
    <source>
        <strain evidence="1 2">NBRC 100172</strain>
    </source>
</reference>
<proteinExistence type="predicted"/>
<dbReference type="PROSITE" id="PS51257">
    <property type="entry name" value="PROKAR_LIPOPROTEIN"/>
    <property type="match status" value="1"/>
</dbReference>
<name>A0A0A3INN8_9BACI</name>
<dbReference type="Proteomes" id="UP000030437">
    <property type="component" value="Unassembled WGS sequence"/>
</dbReference>
<evidence type="ECO:0000313" key="1">
    <source>
        <dbReference type="EMBL" id="KGR85075.1"/>
    </source>
</evidence>
<organism evidence="1 2">
    <name type="scientific">Lysinibacillus odysseyi 34hs-1 = NBRC 100172</name>
    <dbReference type="NCBI Taxonomy" id="1220589"/>
    <lineage>
        <taxon>Bacteria</taxon>
        <taxon>Bacillati</taxon>
        <taxon>Bacillota</taxon>
        <taxon>Bacilli</taxon>
        <taxon>Bacillales</taxon>
        <taxon>Bacillaceae</taxon>
        <taxon>Lysinibacillus</taxon>
    </lineage>
</organism>
<dbReference type="EMBL" id="JPVP01000055">
    <property type="protein sequence ID" value="KGR85075.1"/>
    <property type="molecule type" value="Genomic_DNA"/>
</dbReference>
<evidence type="ECO:0008006" key="3">
    <source>
        <dbReference type="Google" id="ProtNLM"/>
    </source>
</evidence>
<evidence type="ECO:0000313" key="2">
    <source>
        <dbReference type="Proteomes" id="UP000030437"/>
    </source>
</evidence>
<keyword evidence="2" id="KW-1185">Reference proteome</keyword>
<accession>A0A0A3INN8</accession>
<comment type="caution">
    <text evidence="1">The sequence shown here is derived from an EMBL/GenBank/DDBJ whole genome shotgun (WGS) entry which is preliminary data.</text>
</comment>
<dbReference type="OrthoDB" id="2381403at2"/>
<dbReference type="Gene3D" id="2.60.40.3830">
    <property type="match status" value="1"/>
</dbReference>